<feature type="region of interest" description="Disordered" evidence="1">
    <location>
        <begin position="79"/>
        <end position="98"/>
    </location>
</feature>
<gene>
    <name evidence="2" type="ORF">Sliba_26360</name>
</gene>
<sequence>MRAAAVPALPVRNALPGAYVPTMPETGDGRRAEAPGDTPPAPAVTAPRWSLRKAPEVVEPMGNERPPRWAWLDAKGAPLRGFRGSAKGKEPQGTGKPG</sequence>
<dbReference type="AlphaFoldDB" id="A0A640TEI4"/>
<reference evidence="2 3" key="1">
    <citation type="submission" date="2019-12" db="EMBL/GenBank/DDBJ databases">
        <title>Whole genome shotgun sequence of Streptomyces libani subsp. libani NBRC 13452.</title>
        <authorList>
            <person name="Ichikawa N."/>
            <person name="Kimura A."/>
            <person name="Kitahashi Y."/>
            <person name="Komaki H."/>
            <person name="Tamura T."/>
        </authorList>
    </citation>
    <scope>NUCLEOTIDE SEQUENCE [LARGE SCALE GENOMIC DNA]</scope>
    <source>
        <strain evidence="2 3">NBRC 13452</strain>
    </source>
</reference>
<accession>A0A640TEI4</accession>
<proteinExistence type="predicted"/>
<evidence type="ECO:0000256" key="1">
    <source>
        <dbReference type="SAM" id="MobiDB-lite"/>
    </source>
</evidence>
<organism evidence="2 3">
    <name type="scientific">Streptomyces nigrescens</name>
    <dbReference type="NCBI Taxonomy" id="1920"/>
    <lineage>
        <taxon>Bacteria</taxon>
        <taxon>Bacillati</taxon>
        <taxon>Actinomycetota</taxon>
        <taxon>Actinomycetes</taxon>
        <taxon>Kitasatosporales</taxon>
        <taxon>Streptomycetaceae</taxon>
        <taxon>Streptomyces</taxon>
    </lineage>
</organism>
<feature type="region of interest" description="Disordered" evidence="1">
    <location>
        <begin position="19"/>
        <end position="51"/>
    </location>
</feature>
<name>A0A640TEI4_STRNI</name>
<dbReference type="Proteomes" id="UP000429552">
    <property type="component" value="Unassembled WGS sequence"/>
</dbReference>
<comment type="caution">
    <text evidence="2">The sequence shown here is derived from an EMBL/GenBank/DDBJ whole genome shotgun (WGS) entry which is preliminary data.</text>
</comment>
<dbReference type="EMBL" id="BLIP01000001">
    <property type="protein sequence ID" value="GFE22183.1"/>
    <property type="molecule type" value="Genomic_DNA"/>
</dbReference>
<protein>
    <submittedName>
        <fullName evidence="2">Uncharacterized protein</fullName>
    </submittedName>
</protein>
<evidence type="ECO:0000313" key="2">
    <source>
        <dbReference type="EMBL" id="GFE22183.1"/>
    </source>
</evidence>
<evidence type="ECO:0000313" key="3">
    <source>
        <dbReference type="Proteomes" id="UP000429552"/>
    </source>
</evidence>